<evidence type="ECO:0000313" key="7">
    <source>
        <dbReference type="EMBL" id="AHK78423.1"/>
    </source>
</evidence>
<evidence type="ECO:0000256" key="5">
    <source>
        <dbReference type="PROSITE-ProRule" id="PRU00335"/>
    </source>
</evidence>
<feature type="domain" description="HTH tetR-type" evidence="6">
    <location>
        <begin position="10"/>
        <end position="70"/>
    </location>
</feature>
<dbReference type="GO" id="GO:0000976">
    <property type="term" value="F:transcription cis-regulatory region binding"/>
    <property type="evidence" value="ECO:0007669"/>
    <property type="project" value="TreeGrafter"/>
</dbReference>
<dbReference type="PANTHER" id="PTHR30055">
    <property type="entry name" value="HTH-TYPE TRANSCRIPTIONAL REGULATOR RUTR"/>
    <property type="match status" value="1"/>
</dbReference>
<dbReference type="InterPro" id="IPR009057">
    <property type="entry name" value="Homeodomain-like_sf"/>
</dbReference>
<organism evidence="7 8">
    <name type="scientific">Ectothiorhodospira haloalkaliphila</name>
    <dbReference type="NCBI Taxonomy" id="421628"/>
    <lineage>
        <taxon>Bacteria</taxon>
        <taxon>Pseudomonadati</taxon>
        <taxon>Pseudomonadota</taxon>
        <taxon>Gammaproteobacteria</taxon>
        <taxon>Chromatiales</taxon>
        <taxon>Ectothiorhodospiraceae</taxon>
        <taxon>Ectothiorhodospira</taxon>
    </lineage>
</organism>
<evidence type="ECO:0000256" key="3">
    <source>
        <dbReference type="ARBA" id="ARBA00023125"/>
    </source>
</evidence>
<dbReference type="KEGG" id="hhc:M911_03645"/>
<dbReference type="InterPro" id="IPR036271">
    <property type="entry name" value="Tet_transcr_reg_TetR-rel_C_sf"/>
</dbReference>
<dbReference type="PANTHER" id="PTHR30055:SF240">
    <property type="entry name" value="HTH-TYPE TRANSCRIPTIONAL REGULATOR ACRR"/>
    <property type="match status" value="1"/>
</dbReference>
<reference evidence="7 8" key="1">
    <citation type="journal article" date="2014" name="J Genomics">
        <title>Draft Genome Sequence of the Extremely Halophilic Phototrophic Purple Sulfur Bacterium Halorhodospira halochloris.</title>
        <authorList>
            <person name="Singh K.S."/>
            <person name="Kirksey J."/>
            <person name="Hoff W.D."/>
            <person name="Deole R."/>
        </authorList>
    </citation>
    <scope>NUCLEOTIDE SEQUENCE [LARGE SCALE GENOMIC DNA]</scope>
    <source>
        <strain evidence="7 8">A</strain>
    </source>
</reference>
<evidence type="ECO:0000259" key="6">
    <source>
        <dbReference type="PROSITE" id="PS50977"/>
    </source>
</evidence>
<dbReference type="Proteomes" id="UP000019442">
    <property type="component" value="Chromosome"/>
</dbReference>
<dbReference type="PROSITE" id="PS01081">
    <property type="entry name" value="HTH_TETR_1"/>
    <property type="match status" value="1"/>
</dbReference>
<keyword evidence="2" id="KW-0805">Transcription regulation</keyword>
<keyword evidence="4" id="KW-0804">Transcription</keyword>
<dbReference type="InterPro" id="IPR001647">
    <property type="entry name" value="HTH_TetR"/>
</dbReference>
<protein>
    <submittedName>
        <fullName evidence="7">TetR family transcriptional regulator</fullName>
    </submittedName>
</protein>
<evidence type="ECO:0000256" key="1">
    <source>
        <dbReference type="ARBA" id="ARBA00022491"/>
    </source>
</evidence>
<dbReference type="InterPro" id="IPR023772">
    <property type="entry name" value="DNA-bd_HTH_TetR-type_CS"/>
</dbReference>
<reference evidence="8" key="2">
    <citation type="submission" date="2014-02" db="EMBL/GenBank/DDBJ databases">
        <title>Draft Genome Sequence of extremely halophilic bacteria Halorhodospira halochloris.</title>
        <authorList>
            <person name="Singh K.S."/>
        </authorList>
    </citation>
    <scope>NUCLEOTIDE SEQUENCE [LARGE SCALE GENOMIC DNA]</scope>
    <source>
        <strain evidence="8">A</strain>
    </source>
</reference>
<keyword evidence="1" id="KW-0678">Repressor</keyword>
<name>W8KGW9_9GAMM</name>
<feature type="DNA-binding region" description="H-T-H motif" evidence="5">
    <location>
        <begin position="33"/>
        <end position="52"/>
    </location>
</feature>
<dbReference type="InterPro" id="IPR050109">
    <property type="entry name" value="HTH-type_TetR-like_transc_reg"/>
</dbReference>
<dbReference type="PROSITE" id="PS50977">
    <property type="entry name" value="HTH_TETR_2"/>
    <property type="match status" value="1"/>
</dbReference>
<dbReference type="SUPFAM" id="SSF48498">
    <property type="entry name" value="Tetracyclin repressor-like, C-terminal domain"/>
    <property type="match status" value="1"/>
</dbReference>
<evidence type="ECO:0000256" key="2">
    <source>
        <dbReference type="ARBA" id="ARBA00023015"/>
    </source>
</evidence>
<dbReference type="AlphaFoldDB" id="W8KGW9"/>
<dbReference type="HOGENOM" id="CLU_069356_12_3_6"/>
<accession>W8KGW9</accession>
<dbReference type="Pfam" id="PF00440">
    <property type="entry name" value="TetR_N"/>
    <property type="match status" value="1"/>
</dbReference>
<dbReference type="EMBL" id="CP007268">
    <property type="protein sequence ID" value="AHK78423.1"/>
    <property type="molecule type" value="Genomic_DNA"/>
</dbReference>
<dbReference type="PRINTS" id="PR00455">
    <property type="entry name" value="HTHTETR"/>
</dbReference>
<gene>
    <name evidence="7" type="ORF">M911_03645</name>
</gene>
<keyword evidence="3 5" id="KW-0238">DNA-binding</keyword>
<evidence type="ECO:0000256" key="4">
    <source>
        <dbReference type="ARBA" id="ARBA00023163"/>
    </source>
</evidence>
<evidence type="ECO:0000313" key="8">
    <source>
        <dbReference type="Proteomes" id="UP000019442"/>
    </source>
</evidence>
<dbReference type="Pfam" id="PF08361">
    <property type="entry name" value="TetR_C_2"/>
    <property type="match status" value="1"/>
</dbReference>
<dbReference type="SUPFAM" id="SSF46689">
    <property type="entry name" value="Homeodomain-like"/>
    <property type="match status" value="1"/>
</dbReference>
<proteinExistence type="predicted"/>
<dbReference type="GO" id="GO:0003700">
    <property type="term" value="F:DNA-binding transcription factor activity"/>
    <property type="evidence" value="ECO:0007669"/>
    <property type="project" value="TreeGrafter"/>
</dbReference>
<sequence length="208" mass="23520">MMRRTKEQAEQTRQQLLDAAERMFLKKGVSGTTLANIAEEAGLTRGAIYWHFQDKDDLYNAMVRRVVFPLEAIDAAYARDVGCDPVAALEKVCLSGITHLLTDARARRVYTIVLHRQERCPGEPQPAGEVEKRQQGEELFRHCFESVERAGRLHPLLSVDAAVDGLMAFFTGLIYRWLLEAGSMNMADQARPLFRVFLEGMIRPASRP</sequence>
<dbReference type="InterPro" id="IPR013572">
    <property type="entry name" value="Tscrpt_reg_MAATS_C"/>
</dbReference>
<keyword evidence="8" id="KW-1185">Reference proteome</keyword>
<dbReference type="Gene3D" id="1.10.357.10">
    <property type="entry name" value="Tetracycline Repressor, domain 2"/>
    <property type="match status" value="1"/>
</dbReference>